<dbReference type="CDD" id="cd05324">
    <property type="entry name" value="carb_red_PTCR-like_SDR_c"/>
    <property type="match status" value="1"/>
</dbReference>
<keyword evidence="6" id="KW-1185">Reference proteome</keyword>
<evidence type="ECO:0000256" key="3">
    <source>
        <dbReference type="ARBA" id="ARBA00023002"/>
    </source>
</evidence>
<protein>
    <submittedName>
        <fullName evidence="5">SDR family oxidoreductase</fullName>
    </submittedName>
</protein>
<evidence type="ECO:0000313" key="6">
    <source>
        <dbReference type="Proteomes" id="UP000829925"/>
    </source>
</evidence>
<dbReference type="EMBL" id="CP095053">
    <property type="protein sequence ID" value="UOR04926.1"/>
    <property type="molecule type" value="Genomic_DNA"/>
</dbReference>
<dbReference type="InterPro" id="IPR002347">
    <property type="entry name" value="SDR_fam"/>
</dbReference>
<dbReference type="Proteomes" id="UP000829925">
    <property type="component" value="Chromosome"/>
</dbReference>
<evidence type="ECO:0000256" key="2">
    <source>
        <dbReference type="ARBA" id="ARBA00022857"/>
    </source>
</evidence>
<name>A0A8T9SYP0_9BACT</name>
<reference evidence="5 6" key="1">
    <citation type="submission" date="2022-04" db="EMBL/GenBank/DDBJ databases">
        <title>Hymenobacter sp. isolated from the air.</title>
        <authorList>
            <person name="Won M."/>
            <person name="Lee C.-M."/>
            <person name="Woen H.-Y."/>
            <person name="Kwon S.-W."/>
        </authorList>
    </citation>
    <scope>NUCLEOTIDE SEQUENCE [LARGE SCALE GENOMIC DNA]</scope>
    <source>
        <strain evidence="6">5413 J-13</strain>
    </source>
</reference>
<dbReference type="RefSeq" id="WP_245092816.1">
    <property type="nucleotide sequence ID" value="NZ_CP095053.1"/>
</dbReference>
<evidence type="ECO:0000313" key="5">
    <source>
        <dbReference type="EMBL" id="UOR04926.1"/>
    </source>
</evidence>
<dbReference type="GO" id="GO:0016616">
    <property type="term" value="F:oxidoreductase activity, acting on the CH-OH group of donors, NAD or NADP as acceptor"/>
    <property type="evidence" value="ECO:0007669"/>
    <property type="project" value="InterPro"/>
</dbReference>
<dbReference type="PRINTS" id="PR00080">
    <property type="entry name" value="SDRFAMILY"/>
</dbReference>
<keyword evidence="3" id="KW-0560">Oxidoreductase</keyword>
<dbReference type="PRINTS" id="PR00081">
    <property type="entry name" value="GDHRDH"/>
</dbReference>
<proteinExistence type="inferred from homology"/>
<sequence>MKTVLITGANRSIGFETARQLAAQGYYIYLGSRSLESGSEAVAKLQAEGLTTVEPIQIDIADEASIRTAREELSKRTDSLDVLINNAGISGPMPQSTITTETAAIRQVFDTNFFGTINVTQAFLDLLRKSDEPRIVNVTSGLGSLEMQTNPASKFYQVKSAAYGPSKTALNAYTVALAYDLRDTPFKINVVDPGYTATDFNHHSGPGTVEDAAKIIAKYATVGADGPTGQFFSNDADGEGDKMPW</sequence>
<dbReference type="PANTHER" id="PTHR43490:SF99">
    <property type="entry name" value="SHORT-CHAIN DEHYDROGENASE_REDUCTASE"/>
    <property type="match status" value="1"/>
</dbReference>
<dbReference type="AlphaFoldDB" id="A0A8T9SYP0"/>
<keyword evidence="2" id="KW-0521">NADP</keyword>
<dbReference type="InterPro" id="IPR045313">
    <property type="entry name" value="CBR1-like"/>
</dbReference>
<comment type="similarity">
    <text evidence="1 4">Belongs to the short-chain dehydrogenases/reductases (SDR) family.</text>
</comment>
<accession>A0A8T9SYP0</accession>
<dbReference type="Pfam" id="PF00106">
    <property type="entry name" value="adh_short"/>
    <property type="match status" value="1"/>
</dbReference>
<dbReference type="PANTHER" id="PTHR43490">
    <property type="entry name" value="(+)-NEOMENTHOL DEHYDROGENASE"/>
    <property type="match status" value="1"/>
</dbReference>
<evidence type="ECO:0000256" key="4">
    <source>
        <dbReference type="RuleBase" id="RU000363"/>
    </source>
</evidence>
<dbReference type="Gene3D" id="3.40.50.720">
    <property type="entry name" value="NAD(P)-binding Rossmann-like Domain"/>
    <property type="match status" value="1"/>
</dbReference>
<dbReference type="KEGG" id="haei:MUN82_18545"/>
<dbReference type="SUPFAM" id="SSF51735">
    <property type="entry name" value="NAD(P)-binding Rossmann-fold domains"/>
    <property type="match status" value="1"/>
</dbReference>
<evidence type="ECO:0000256" key="1">
    <source>
        <dbReference type="ARBA" id="ARBA00006484"/>
    </source>
</evidence>
<dbReference type="InterPro" id="IPR036291">
    <property type="entry name" value="NAD(P)-bd_dom_sf"/>
</dbReference>
<gene>
    <name evidence="5" type="ORF">MUN82_18545</name>
</gene>
<organism evidence="5 6">
    <name type="scientific">Hymenobacter aerilatus</name>
    <dbReference type="NCBI Taxonomy" id="2932251"/>
    <lineage>
        <taxon>Bacteria</taxon>
        <taxon>Pseudomonadati</taxon>
        <taxon>Bacteroidota</taxon>
        <taxon>Cytophagia</taxon>
        <taxon>Cytophagales</taxon>
        <taxon>Hymenobacteraceae</taxon>
        <taxon>Hymenobacter</taxon>
    </lineage>
</organism>